<name>A0A7J5YZI1_DISMA</name>
<reference evidence="2 3" key="1">
    <citation type="submission" date="2020-03" db="EMBL/GenBank/DDBJ databases">
        <title>Dissostichus mawsoni Genome sequencing and assembly.</title>
        <authorList>
            <person name="Park H."/>
        </authorList>
    </citation>
    <scope>NUCLEOTIDE SEQUENCE [LARGE SCALE GENOMIC DNA]</scope>
    <source>
        <strain evidence="2">DM0001</strain>
        <tissue evidence="2">Muscle</tissue>
    </source>
</reference>
<comment type="caution">
    <text evidence="2">The sequence shown here is derived from an EMBL/GenBank/DDBJ whole genome shotgun (WGS) entry which is preliminary data.</text>
</comment>
<keyword evidence="1" id="KW-0175">Coiled coil</keyword>
<keyword evidence="3" id="KW-1185">Reference proteome</keyword>
<sequence>MVRMQAAGCTIYSLLLAYYHPPLQSTKGVELTALEFRRDCMQGLSNIVRKVQEKSPLKYPTVRQMACLDPSVMYRDPDRCKRQIKCLVQRFLQDKQLTGGVSAGDVILQQYRIHLDQERRKKELEAQGRKRKAEENHLEELKRRKKSILEVSQGLTRDADRFAEEAEGKAGSKMAMLIS</sequence>
<feature type="coiled-coil region" evidence="1">
    <location>
        <begin position="124"/>
        <end position="158"/>
    </location>
</feature>
<organism evidence="2 3">
    <name type="scientific">Dissostichus mawsoni</name>
    <name type="common">Antarctic cod</name>
    <dbReference type="NCBI Taxonomy" id="36200"/>
    <lineage>
        <taxon>Eukaryota</taxon>
        <taxon>Metazoa</taxon>
        <taxon>Chordata</taxon>
        <taxon>Craniata</taxon>
        <taxon>Vertebrata</taxon>
        <taxon>Euteleostomi</taxon>
        <taxon>Actinopterygii</taxon>
        <taxon>Neopterygii</taxon>
        <taxon>Teleostei</taxon>
        <taxon>Neoteleostei</taxon>
        <taxon>Acanthomorphata</taxon>
        <taxon>Eupercaria</taxon>
        <taxon>Perciformes</taxon>
        <taxon>Notothenioidei</taxon>
        <taxon>Nototheniidae</taxon>
        <taxon>Dissostichus</taxon>
    </lineage>
</organism>
<dbReference type="EMBL" id="JAAKFY010000007">
    <property type="protein sequence ID" value="KAF3854211.1"/>
    <property type="molecule type" value="Genomic_DNA"/>
</dbReference>
<feature type="non-terminal residue" evidence="2">
    <location>
        <position position="179"/>
    </location>
</feature>
<gene>
    <name evidence="2" type="ORF">F7725_022266</name>
</gene>
<evidence type="ECO:0000256" key="1">
    <source>
        <dbReference type="SAM" id="Coils"/>
    </source>
</evidence>
<proteinExistence type="predicted"/>
<dbReference type="Proteomes" id="UP000518266">
    <property type="component" value="Unassembled WGS sequence"/>
</dbReference>
<evidence type="ECO:0000313" key="2">
    <source>
        <dbReference type="EMBL" id="KAF3854211.1"/>
    </source>
</evidence>
<protein>
    <submittedName>
        <fullName evidence="2">Uncharacterized protein</fullName>
    </submittedName>
</protein>
<dbReference type="AlphaFoldDB" id="A0A7J5YZI1"/>
<evidence type="ECO:0000313" key="3">
    <source>
        <dbReference type="Proteomes" id="UP000518266"/>
    </source>
</evidence>
<accession>A0A7J5YZI1</accession>
<dbReference type="OrthoDB" id="10056585at2759"/>